<dbReference type="GO" id="GO:0004519">
    <property type="term" value="F:endonuclease activity"/>
    <property type="evidence" value="ECO:0007669"/>
    <property type="project" value="UniProtKB-KW"/>
</dbReference>
<evidence type="ECO:0000256" key="8">
    <source>
        <dbReference type="ARBA" id="ARBA00022759"/>
    </source>
</evidence>
<proteinExistence type="predicted"/>
<keyword evidence="13" id="KW-0695">RNA-directed DNA polymerase</keyword>
<keyword evidence="6" id="KW-0479">Metal-binding</keyword>
<reference evidence="18" key="1">
    <citation type="submission" date="2021-03" db="EMBL/GenBank/DDBJ databases">
        <title>Draft genome sequence of rust myrtle Austropuccinia psidii MF-1, a brazilian biotype.</title>
        <authorList>
            <person name="Quecine M.C."/>
            <person name="Pachon D.M.R."/>
            <person name="Bonatelli M.L."/>
            <person name="Correr F.H."/>
            <person name="Franceschini L.M."/>
            <person name="Leite T.F."/>
            <person name="Margarido G.R.A."/>
            <person name="Almeida C.A."/>
            <person name="Ferrarezi J.A."/>
            <person name="Labate C.A."/>
        </authorList>
    </citation>
    <scope>NUCLEOTIDE SEQUENCE</scope>
    <source>
        <strain evidence="18">MF-1</strain>
    </source>
</reference>
<keyword evidence="16" id="KW-0233">DNA recombination</keyword>
<dbReference type="InterPro" id="IPR036397">
    <property type="entry name" value="RNaseH_sf"/>
</dbReference>
<keyword evidence="3" id="KW-0645">Protease</keyword>
<evidence type="ECO:0000259" key="17">
    <source>
        <dbReference type="Pfam" id="PF22936"/>
    </source>
</evidence>
<evidence type="ECO:0000256" key="16">
    <source>
        <dbReference type="ARBA" id="ARBA00023172"/>
    </source>
</evidence>
<keyword evidence="7" id="KW-0547">Nucleotide-binding</keyword>
<keyword evidence="2" id="KW-1188">Viral release from host cell</keyword>
<keyword evidence="12" id="KW-0229">DNA integration</keyword>
<keyword evidence="14" id="KW-0808">Transferase</keyword>
<sequence>MFNTKEIFSSFSEITKMAISTGDSTSKLLAEGMGTISILVNNEVLNLVDCLWVPKLNCNLISLLQLFRNQVTITRSIDTFSLRTNEDTLFHGKIENSLMKIEFTKPNSLVFTVVDDLWHKRLGHPGHAPVRAMGLPSNSLPCQACDLNKIYQLPFKNQFEHANHPLDCVHIDLVGPISPPSVAGSHYFLTVVDQATSFKVMCMLKNKSEAFAQFVTVKNSMENQHD</sequence>
<dbReference type="PANTHER" id="PTHR42648">
    <property type="entry name" value="TRANSPOSASE, PUTATIVE-RELATED"/>
    <property type="match status" value="1"/>
</dbReference>
<comment type="function">
    <text evidence="1">The aspartyl protease (PR) mediates the proteolytic cleavages of the Gag and Gag-Pol polyproteins after assembly of the VLP.</text>
</comment>
<keyword evidence="8" id="KW-0255">Endonuclease</keyword>
<evidence type="ECO:0000256" key="12">
    <source>
        <dbReference type="ARBA" id="ARBA00022908"/>
    </source>
</evidence>
<keyword evidence="9" id="KW-0378">Hydrolase</keyword>
<dbReference type="GO" id="GO:0003676">
    <property type="term" value="F:nucleic acid binding"/>
    <property type="evidence" value="ECO:0007669"/>
    <property type="project" value="InterPro"/>
</dbReference>
<gene>
    <name evidence="18" type="ORF">O181_119203</name>
</gene>
<accession>A0A9Q3KDN5</accession>
<keyword evidence="5" id="KW-0540">Nuclease</keyword>
<evidence type="ECO:0000256" key="2">
    <source>
        <dbReference type="ARBA" id="ARBA00022612"/>
    </source>
</evidence>
<evidence type="ECO:0000256" key="13">
    <source>
        <dbReference type="ARBA" id="ARBA00022918"/>
    </source>
</evidence>
<protein>
    <recommendedName>
        <fullName evidence="17">Retrovirus-related Pol polyprotein from transposon TNT 1-94-like beta-barrel domain-containing protein</fullName>
    </recommendedName>
</protein>
<dbReference type="GO" id="GO:0015074">
    <property type="term" value="P:DNA integration"/>
    <property type="evidence" value="ECO:0007669"/>
    <property type="project" value="UniProtKB-KW"/>
</dbReference>
<keyword evidence="15" id="KW-0917">Virion maturation</keyword>
<evidence type="ECO:0000313" key="19">
    <source>
        <dbReference type="Proteomes" id="UP000765509"/>
    </source>
</evidence>
<keyword evidence="11" id="KW-0460">Magnesium</keyword>
<evidence type="ECO:0000256" key="5">
    <source>
        <dbReference type="ARBA" id="ARBA00022722"/>
    </source>
</evidence>
<dbReference type="GO" id="GO:0005524">
    <property type="term" value="F:ATP binding"/>
    <property type="evidence" value="ECO:0007669"/>
    <property type="project" value="UniProtKB-KW"/>
</dbReference>
<keyword evidence="19" id="KW-1185">Reference proteome</keyword>
<dbReference type="OrthoDB" id="2731005at2759"/>
<evidence type="ECO:0000256" key="10">
    <source>
        <dbReference type="ARBA" id="ARBA00022840"/>
    </source>
</evidence>
<evidence type="ECO:0000256" key="11">
    <source>
        <dbReference type="ARBA" id="ARBA00022842"/>
    </source>
</evidence>
<dbReference type="GO" id="GO:0006508">
    <property type="term" value="P:proteolysis"/>
    <property type="evidence" value="ECO:0007669"/>
    <property type="project" value="UniProtKB-KW"/>
</dbReference>
<dbReference type="InterPro" id="IPR039537">
    <property type="entry name" value="Retrotran_Ty1/copia-like"/>
</dbReference>
<dbReference type="Pfam" id="PF22936">
    <property type="entry name" value="Pol_BBD"/>
    <property type="match status" value="1"/>
</dbReference>
<feature type="domain" description="Retrovirus-related Pol polyprotein from transposon TNT 1-94-like beta-barrel" evidence="17">
    <location>
        <begin position="1"/>
        <end position="68"/>
    </location>
</feature>
<evidence type="ECO:0000256" key="4">
    <source>
        <dbReference type="ARBA" id="ARBA00022695"/>
    </source>
</evidence>
<dbReference type="GO" id="GO:0006310">
    <property type="term" value="P:DNA recombination"/>
    <property type="evidence" value="ECO:0007669"/>
    <property type="project" value="UniProtKB-KW"/>
</dbReference>
<dbReference type="AlphaFoldDB" id="A0A9Q3KDN5"/>
<dbReference type="Proteomes" id="UP000765509">
    <property type="component" value="Unassembled WGS sequence"/>
</dbReference>
<evidence type="ECO:0000256" key="1">
    <source>
        <dbReference type="ARBA" id="ARBA00002180"/>
    </source>
</evidence>
<keyword evidence="10" id="KW-0067">ATP-binding</keyword>
<evidence type="ECO:0000256" key="7">
    <source>
        <dbReference type="ARBA" id="ARBA00022741"/>
    </source>
</evidence>
<dbReference type="Gene3D" id="3.30.420.10">
    <property type="entry name" value="Ribonuclease H-like superfamily/Ribonuclease H"/>
    <property type="match status" value="1"/>
</dbReference>
<evidence type="ECO:0000256" key="15">
    <source>
        <dbReference type="ARBA" id="ARBA00023113"/>
    </source>
</evidence>
<dbReference type="GO" id="GO:0008233">
    <property type="term" value="F:peptidase activity"/>
    <property type="evidence" value="ECO:0007669"/>
    <property type="project" value="UniProtKB-KW"/>
</dbReference>
<evidence type="ECO:0000256" key="6">
    <source>
        <dbReference type="ARBA" id="ARBA00022723"/>
    </source>
</evidence>
<organism evidence="18 19">
    <name type="scientific">Austropuccinia psidii MF-1</name>
    <dbReference type="NCBI Taxonomy" id="1389203"/>
    <lineage>
        <taxon>Eukaryota</taxon>
        <taxon>Fungi</taxon>
        <taxon>Dikarya</taxon>
        <taxon>Basidiomycota</taxon>
        <taxon>Pucciniomycotina</taxon>
        <taxon>Pucciniomycetes</taxon>
        <taxon>Pucciniales</taxon>
        <taxon>Sphaerophragmiaceae</taxon>
        <taxon>Austropuccinia</taxon>
    </lineage>
</organism>
<evidence type="ECO:0000313" key="18">
    <source>
        <dbReference type="EMBL" id="MBW0579488.1"/>
    </source>
</evidence>
<dbReference type="InterPro" id="IPR054722">
    <property type="entry name" value="PolX-like_BBD"/>
</dbReference>
<dbReference type="SUPFAM" id="SSF53098">
    <property type="entry name" value="Ribonuclease H-like"/>
    <property type="match status" value="1"/>
</dbReference>
<comment type="caution">
    <text evidence="18">The sequence shown here is derived from an EMBL/GenBank/DDBJ whole genome shotgun (WGS) entry which is preliminary data.</text>
</comment>
<keyword evidence="14" id="KW-0239">DNA-directed DNA polymerase</keyword>
<dbReference type="GO" id="GO:0003964">
    <property type="term" value="F:RNA-directed DNA polymerase activity"/>
    <property type="evidence" value="ECO:0007669"/>
    <property type="project" value="UniProtKB-KW"/>
</dbReference>
<evidence type="ECO:0000256" key="3">
    <source>
        <dbReference type="ARBA" id="ARBA00022670"/>
    </source>
</evidence>
<evidence type="ECO:0000256" key="9">
    <source>
        <dbReference type="ARBA" id="ARBA00022801"/>
    </source>
</evidence>
<dbReference type="PANTHER" id="PTHR42648:SF11">
    <property type="entry name" value="TRANSPOSON TY4-P GAG-POL POLYPROTEIN"/>
    <property type="match status" value="1"/>
</dbReference>
<dbReference type="GO" id="GO:0003887">
    <property type="term" value="F:DNA-directed DNA polymerase activity"/>
    <property type="evidence" value="ECO:0007669"/>
    <property type="project" value="UniProtKB-KW"/>
</dbReference>
<evidence type="ECO:0000256" key="14">
    <source>
        <dbReference type="ARBA" id="ARBA00022932"/>
    </source>
</evidence>
<dbReference type="GO" id="GO:0046872">
    <property type="term" value="F:metal ion binding"/>
    <property type="evidence" value="ECO:0007669"/>
    <property type="project" value="UniProtKB-KW"/>
</dbReference>
<dbReference type="EMBL" id="AVOT02105195">
    <property type="protein sequence ID" value="MBW0579488.1"/>
    <property type="molecule type" value="Genomic_DNA"/>
</dbReference>
<name>A0A9Q3KDN5_9BASI</name>
<dbReference type="InterPro" id="IPR012337">
    <property type="entry name" value="RNaseH-like_sf"/>
</dbReference>
<keyword evidence="4" id="KW-0548">Nucleotidyltransferase</keyword>